<evidence type="ECO:0000313" key="8">
    <source>
        <dbReference type="Proteomes" id="UP000319502"/>
    </source>
</evidence>
<evidence type="ECO:0000256" key="2">
    <source>
        <dbReference type="ARBA" id="ARBA00022692"/>
    </source>
</evidence>
<keyword evidence="4 5" id="KW-0472">Membrane</keyword>
<feature type="transmembrane region" description="Helical" evidence="5">
    <location>
        <begin position="12"/>
        <end position="32"/>
    </location>
</feature>
<comment type="subcellular location">
    <subcellularLocation>
        <location evidence="1">Membrane</location>
    </subcellularLocation>
</comment>
<dbReference type="InterPro" id="IPR025423">
    <property type="entry name" value="TMEM205-like"/>
</dbReference>
<dbReference type="GO" id="GO:0016020">
    <property type="term" value="C:membrane"/>
    <property type="evidence" value="ECO:0007669"/>
    <property type="project" value="UniProtKB-SubCell"/>
</dbReference>
<evidence type="ECO:0000256" key="4">
    <source>
        <dbReference type="ARBA" id="ARBA00023136"/>
    </source>
</evidence>
<evidence type="ECO:0000313" key="7">
    <source>
        <dbReference type="EMBL" id="TVO58010.1"/>
    </source>
</evidence>
<accession>A0A557QYM2</accession>
<evidence type="ECO:0000259" key="6">
    <source>
        <dbReference type="Pfam" id="PF13664"/>
    </source>
</evidence>
<comment type="caution">
    <text evidence="7">The sequence shown here is derived from an EMBL/GenBank/DDBJ whole genome shotgun (WGS) entry which is preliminary data.</text>
</comment>
<reference evidence="7 8" key="1">
    <citation type="submission" date="2019-07" db="EMBL/GenBank/DDBJ databases">
        <title>The pathways for chlorine oxyanion respiration interact through the shared metabolite chlorate.</title>
        <authorList>
            <person name="Barnum T.P."/>
            <person name="Cheng Y."/>
            <person name="Hill K.A."/>
            <person name="Lucas L.N."/>
            <person name="Carlson H.K."/>
            <person name="Coates J.D."/>
        </authorList>
    </citation>
    <scope>NUCLEOTIDE SEQUENCE [LARGE SCALE GENOMIC DNA]</scope>
    <source>
        <strain evidence="7 8">SFB-3</strain>
    </source>
</reference>
<dbReference type="Pfam" id="PF13664">
    <property type="entry name" value="DUF4149"/>
    <property type="match status" value="1"/>
</dbReference>
<protein>
    <submittedName>
        <fullName evidence="7">DUF4149 domain-containing protein</fullName>
    </submittedName>
</protein>
<evidence type="ECO:0000256" key="1">
    <source>
        <dbReference type="ARBA" id="ARBA00004370"/>
    </source>
</evidence>
<feature type="transmembrane region" description="Helical" evidence="5">
    <location>
        <begin position="124"/>
        <end position="146"/>
    </location>
</feature>
<dbReference type="EMBL" id="VMNK01000005">
    <property type="protein sequence ID" value="TVO58010.1"/>
    <property type="molecule type" value="Genomic_DNA"/>
</dbReference>
<dbReference type="AlphaFoldDB" id="A0A557QYM2"/>
<evidence type="ECO:0000256" key="5">
    <source>
        <dbReference type="SAM" id="Phobius"/>
    </source>
</evidence>
<proteinExistence type="predicted"/>
<feature type="transmembrane region" description="Helical" evidence="5">
    <location>
        <begin position="52"/>
        <end position="69"/>
    </location>
</feature>
<gene>
    <name evidence="7" type="ORF">FHP91_06295</name>
</gene>
<keyword evidence="2 5" id="KW-0812">Transmembrane</keyword>
<dbReference type="OrthoDB" id="5797290at2"/>
<dbReference type="RefSeq" id="WP_144308785.1">
    <property type="nucleotide sequence ID" value="NZ_VMNK01000005.1"/>
</dbReference>
<feature type="domain" description="TMEM205-like" evidence="6">
    <location>
        <begin position="11"/>
        <end position="109"/>
    </location>
</feature>
<organism evidence="7 8">
    <name type="scientific">Denitromonas halophila</name>
    <dbReference type="NCBI Taxonomy" id="1629404"/>
    <lineage>
        <taxon>Bacteria</taxon>
        <taxon>Pseudomonadati</taxon>
        <taxon>Pseudomonadota</taxon>
        <taxon>Betaproteobacteria</taxon>
        <taxon>Rhodocyclales</taxon>
        <taxon>Zoogloeaceae</taxon>
        <taxon>Denitromonas</taxon>
    </lineage>
</organism>
<evidence type="ECO:0000256" key="3">
    <source>
        <dbReference type="ARBA" id="ARBA00022989"/>
    </source>
</evidence>
<keyword evidence="8" id="KW-1185">Reference proteome</keyword>
<dbReference type="Proteomes" id="UP000319502">
    <property type="component" value="Unassembled WGS sequence"/>
</dbReference>
<name>A0A557QYM2_9RHOO</name>
<sequence>MTFTVARLQRLILTLWVGAMWAVAYLVVPVLFSALDNPVLAGALAGRLFENVAWLGLVCGAGLLVLQFSRGHASPLPRVVVICIIGMLALVCVGQFVIDPMIAGIKAEAGPAGAMAGAQKDRFAMWHGIASVLYLCQSLLGVLAVWRAAVPEGTIADASARSAT</sequence>
<feature type="transmembrane region" description="Helical" evidence="5">
    <location>
        <begin position="76"/>
        <end position="98"/>
    </location>
</feature>
<keyword evidence="3 5" id="KW-1133">Transmembrane helix</keyword>